<evidence type="ECO:0000256" key="8">
    <source>
        <dbReference type="ARBA" id="ARBA00022840"/>
    </source>
</evidence>
<dbReference type="GO" id="GO:0005524">
    <property type="term" value="F:ATP binding"/>
    <property type="evidence" value="ECO:0007669"/>
    <property type="project" value="UniProtKB-KW"/>
</dbReference>
<dbReference type="Pfam" id="PF21634">
    <property type="entry name" value="MOV-10_beta-barrel"/>
    <property type="match status" value="1"/>
</dbReference>
<dbReference type="Pfam" id="PF13087">
    <property type="entry name" value="AAA_12"/>
    <property type="match status" value="1"/>
</dbReference>
<keyword evidence="4" id="KW-0963">Cytoplasm</keyword>
<dbReference type="InterPro" id="IPR041677">
    <property type="entry name" value="DNA2/NAM7_AAA_11"/>
</dbReference>
<dbReference type="Ensembl" id="ENSNFUT00015039236.1">
    <property type="protein sequence ID" value="ENSNFUP00015037581.1"/>
    <property type="gene ID" value="ENSNFUG00015017875.1"/>
</dbReference>
<comment type="catalytic activity">
    <reaction evidence="11">
        <text>ATP + H2O = ADP + phosphate + H(+)</text>
        <dbReference type="Rhea" id="RHEA:13065"/>
        <dbReference type="ChEBI" id="CHEBI:15377"/>
        <dbReference type="ChEBI" id="CHEBI:15378"/>
        <dbReference type="ChEBI" id="CHEBI:30616"/>
        <dbReference type="ChEBI" id="CHEBI:43474"/>
        <dbReference type="ChEBI" id="CHEBI:456216"/>
        <dbReference type="EC" id="3.6.4.13"/>
    </reaction>
</comment>
<dbReference type="InterPro" id="IPR026122">
    <property type="entry name" value="MOV-10/SDE3_DEXXQ/H-box"/>
</dbReference>
<dbReference type="InterPro" id="IPR003593">
    <property type="entry name" value="AAA+_ATPase"/>
</dbReference>
<evidence type="ECO:0000256" key="5">
    <source>
        <dbReference type="ARBA" id="ARBA00022741"/>
    </source>
</evidence>
<keyword evidence="9" id="KW-0694">RNA-binding</keyword>
<dbReference type="Proteomes" id="UP000694548">
    <property type="component" value="Chromosome sgr15"/>
</dbReference>
<dbReference type="Pfam" id="PF21635">
    <property type="entry name" value="Mov-10_helical"/>
    <property type="match status" value="1"/>
</dbReference>
<dbReference type="GO" id="GO:0016787">
    <property type="term" value="F:hydrolase activity"/>
    <property type="evidence" value="ECO:0007669"/>
    <property type="project" value="UniProtKB-KW"/>
</dbReference>
<comment type="subcellular location">
    <subcellularLocation>
        <location evidence="1">Cytoplasm</location>
        <location evidence="1">P-body</location>
    </subcellularLocation>
</comment>
<dbReference type="InterPro" id="IPR049079">
    <property type="entry name" value="Mov-10_helical"/>
</dbReference>
<dbReference type="EC" id="3.6.4.13" evidence="3"/>
<dbReference type="GO" id="GO:0003723">
    <property type="term" value="F:RNA binding"/>
    <property type="evidence" value="ECO:0007669"/>
    <property type="project" value="UniProtKB-KW"/>
</dbReference>
<evidence type="ECO:0000256" key="9">
    <source>
        <dbReference type="ARBA" id="ARBA00022884"/>
    </source>
</evidence>
<dbReference type="GeneTree" id="ENSGT00940000156024"/>
<feature type="domain" description="AAA+ ATPase" evidence="12">
    <location>
        <begin position="280"/>
        <end position="460"/>
    </location>
</feature>
<dbReference type="PANTHER" id="PTHR45418:SF1">
    <property type="entry name" value="CANCER_TESTIS ANTIGEN 55"/>
    <property type="match status" value="1"/>
</dbReference>
<keyword evidence="8" id="KW-0067">ATP-binding</keyword>
<dbReference type="CDD" id="cd18808">
    <property type="entry name" value="SF1_C_Upf1"/>
    <property type="match status" value="1"/>
</dbReference>
<keyword evidence="7" id="KW-0347">Helicase</keyword>
<dbReference type="FunFam" id="3.40.50.300:FF:000608">
    <property type="entry name" value="Mov10 RISC complex RNA helicase"/>
    <property type="match status" value="1"/>
</dbReference>
<dbReference type="Pfam" id="PF13086">
    <property type="entry name" value="AAA_11"/>
    <property type="match status" value="2"/>
</dbReference>
<dbReference type="InterPro" id="IPR041679">
    <property type="entry name" value="DNA2/NAM7-like_C"/>
</dbReference>
<evidence type="ECO:0000256" key="10">
    <source>
        <dbReference type="ARBA" id="ARBA00023158"/>
    </source>
</evidence>
<reference evidence="13" key="2">
    <citation type="submission" date="2025-08" db="UniProtKB">
        <authorList>
            <consortium name="Ensembl"/>
        </authorList>
    </citation>
    <scope>IDENTIFICATION</scope>
</reference>
<dbReference type="CDD" id="cd18038">
    <property type="entry name" value="DEXXQc_Helz-like"/>
    <property type="match status" value="1"/>
</dbReference>
<keyword evidence="5" id="KW-0547">Nucleotide-binding</keyword>
<evidence type="ECO:0000256" key="6">
    <source>
        <dbReference type="ARBA" id="ARBA00022801"/>
    </source>
</evidence>
<dbReference type="InterPro" id="IPR047187">
    <property type="entry name" value="SF1_C_Upf1"/>
</dbReference>
<keyword evidence="6" id="KW-0378">Hydrolase</keyword>
<evidence type="ECO:0000256" key="11">
    <source>
        <dbReference type="ARBA" id="ARBA00047984"/>
    </source>
</evidence>
<evidence type="ECO:0000313" key="13">
    <source>
        <dbReference type="Ensembl" id="ENSNFUP00015037581.1"/>
    </source>
</evidence>
<evidence type="ECO:0000256" key="2">
    <source>
        <dbReference type="ARBA" id="ARBA00005601"/>
    </source>
</evidence>
<dbReference type="Pfam" id="PF21633">
    <property type="entry name" value="MOV-10_Ig-like"/>
    <property type="match status" value="1"/>
</dbReference>
<name>A0A8C6P2X0_NOTFU</name>
<organism evidence="13 14">
    <name type="scientific">Nothobranchius furzeri</name>
    <name type="common">Turquoise killifish</name>
    <dbReference type="NCBI Taxonomy" id="105023"/>
    <lineage>
        <taxon>Eukaryota</taxon>
        <taxon>Metazoa</taxon>
        <taxon>Chordata</taxon>
        <taxon>Craniata</taxon>
        <taxon>Vertebrata</taxon>
        <taxon>Euteleostomi</taxon>
        <taxon>Actinopterygii</taxon>
        <taxon>Neopterygii</taxon>
        <taxon>Teleostei</taxon>
        <taxon>Neoteleostei</taxon>
        <taxon>Acanthomorphata</taxon>
        <taxon>Ovalentaria</taxon>
        <taxon>Atherinomorphae</taxon>
        <taxon>Cyprinodontiformes</taxon>
        <taxon>Nothobranchiidae</taxon>
        <taxon>Nothobranchius</taxon>
    </lineage>
</organism>
<dbReference type="GO" id="GO:0031047">
    <property type="term" value="P:regulatory ncRNA-mediated gene silencing"/>
    <property type="evidence" value="ECO:0007669"/>
    <property type="project" value="UniProtKB-KW"/>
</dbReference>
<evidence type="ECO:0000256" key="3">
    <source>
        <dbReference type="ARBA" id="ARBA00012552"/>
    </source>
</evidence>
<reference evidence="13" key="1">
    <citation type="submission" date="2014-08" db="EMBL/GenBank/DDBJ databases">
        <authorList>
            <person name="Senf B."/>
            <person name="Petzold A."/>
            <person name="Downie B.R."/>
            <person name="Koch P."/>
            <person name="Platzer M."/>
        </authorList>
    </citation>
    <scope>NUCLEOTIDE SEQUENCE [LARGE SCALE GENOMIC DNA]</scope>
    <source>
        <strain evidence="13">GRZ</strain>
    </source>
</reference>
<dbReference type="InterPro" id="IPR049077">
    <property type="entry name" value="MOV-10_Ig-like"/>
</dbReference>
<dbReference type="GO" id="GO:0032574">
    <property type="term" value="F:5'-3' RNA helicase activity"/>
    <property type="evidence" value="ECO:0007669"/>
    <property type="project" value="InterPro"/>
</dbReference>
<dbReference type="PANTHER" id="PTHR45418">
    <property type="entry name" value="CANCER/TESTIS ANTIGEN 55"/>
    <property type="match status" value="1"/>
</dbReference>
<accession>A0A8C6P2X0</accession>
<dbReference type="Gene3D" id="3.40.50.300">
    <property type="entry name" value="P-loop containing nucleotide triphosphate hydrolases"/>
    <property type="match status" value="2"/>
</dbReference>
<evidence type="ECO:0000256" key="1">
    <source>
        <dbReference type="ARBA" id="ARBA00004201"/>
    </source>
</evidence>
<keyword evidence="14" id="KW-1185">Reference proteome</keyword>
<gene>
    <name evidence="13" type="primary">MOV10</name>
    <name evidence="13" type="synonym">LOC107390931</name>
</gene>
<evidence type="ECO:0000256" key="4">
    <source>
        <dbReference type="ARBA" id="ARBA00022490"/>
    </source>
</evidence>
<dbReference type="SUPFAM" id="SSF52540">
    <property type="entry name" value="P-loop containing nucleoside triphosphate hydrolases"/>
    <property type="match status" value="1"/>
</dbReference>
<dbReference type="AlphaFoldDB" id="A0A8C6P2X0"/>
<dbReference type="GO" id="GO:0000932">
    <property type="term" value="C:P-body"/>
    <property type="evidence" value="ECO:0007669"/>
    <property type="project" value="UniProtKB-SubCell"/>
</dbReference>
<evidence type="ECO:0000259" key="12">
    <source>
        <dbReference type="SMART" id="SM00382"/>
    </source>
</evidence>
<reference evidence="13" key="3">
    <citation type="submission" date="2025-09" db="UniProtKB">
        <authorList>
            <consortium name="Ensembl"/>
        </authorList>
    </citation>
    <scope>IDENTIFICATION</scope>
</reference>
<evidence type="ECO:0000313" key="14">
    <source>
        <dbReference type="Proteomes" id="UP000694548"/>
    </source>
</evidence>
<sequence length="755" mass="85437">RNTGTEPIHFIYYTPLHWTFNKWFVPVLFSGDSYEIQVLFSCSFVGIFPATLAFEFKPDSLSSNSFHIVRYIEAKCVTSLGRLLEPVTPYKARSVYALTADLKCQIVDGQPPDGYDPYLVESVITYRVPAYVNQLIKSLKQPHHSDSRRTLLESPLSWENYTEKFQLLLYLEESQMNLDIKRYNIPNEDSKFAVLKRDKNKKLLVLEVPGVSENRPSVLRGDSLLVQPQGEKEVKYRGYVHSVNLDSVKLGFASELFDQQLERNPEQYQAVQQIVAGSSRPAPYLIFGPPGTGKTVTVVEAIKQIEKTQASCHILACAPSNSAADLLCSKIRDHVDECMVYRMYASSRDPKLVPAHLKGCSNLVGESYVYPAKEKLMEYKIIVTTLLSAGRLVSGNIPSGHFTHVFVDEAGHAVETECVVPLAGLLDAESGQLVLAGDPKQLGPILRSPFSLKYGMGVSLLERLMTTSSLYQKNEGVYNNCFVTKLLRNYRSHPAILKIPNELFYDGELQACADEYACNFYRWWQYLPKQDLPLIFHGVAGEDTRESNSPSFFNVAEVEVLMDYVRKLLQSGRKKGLATIGPKDIGIIAPYRKQVQKIRKALEQVGKEFTFTDMNALKVGSVEEFQGQERRVIMVSTVRSSSKYMDYDKKFSLGFVKNEKRFNVAVTRAKALLIVVGNPIVLNTDDTWKRFIQYCKDEGGCTGLVQPEKDDYEVVLRLSALYISIEGHDKTYEKVVEMHESVVQQQLDPEWRNDL</sequence>
<dbReference type="InterPro" id="IPR049080">
    <property type="entry name" value="MOV-10-like_beta-barrel"/>
</dbReference>
<protein>
    <recommendedName>
        <fullName evidence="3">RNA helicase</fullName>
        <ecNumber evidence="3">3.6.4.13</ecNumber>
    </recommendedName>
</protein>
<keyword evidence="10" id="KW-0943">RNA-mediated gene silencing</keyword>
<evidence type="ECO:0000256" key="7">
    <source>
        <dbReference type="ARBA" id="ARBA00022806"/>
    </source>
</evidence>
<proteinExistence type="inferred from homology"/>
<dbReference type="SMART" id="SM00382">
    <property type="entry name" value="AAA"/>
    <property type="match status" value="1"/>
</dbReference>
<comment type="similarity">
    <text evidence="2">Belongs to the DNA2/NAM7 helicase family. SDE3 subfamily.</text>
</comment>
<dbReference type="InterPro" id="IPR027417">
    <property type="entry name" value="P-loop_NTPase"/>
</dbReference>